<feature type="compositionally biased region" description="Basic and acidic residues" evidence="1">
    <location>
        <begin position="91"/>
        <end position="115"/>
    </location>
</feature>
<evidence type="ECO:0000313" key="3">
    <source>
        <dbReference type="EMBL" id="ELQ64234.1"/>
    </source>
</evidence>
<feature type="signal peptide" evidence="2">
    <location>
        <begin position="1"/>
        <end position="22"/>
    </location>
</feature>
<reference evidence="3" key="1">
    <citation type="journal article" date="2012" name="PLoS Genet.">
        <title>Comparative analysis of the genomes of two field isolates of the rice blast fungus Magnaporthe oryzae.</title>
        <authorList>
            <person name="Xue M."/>
            <person name="Yang J."/>
            <person name="Li Z."/>
            <person name="Hu S."/>
            <person name="Yao N."/>
            <person name="Dean R.A."/>
            <person name="Zhao W."/>
            <person name="Shen M."/>
            <person name="Zhang H."/>
            <person name="Li C."/>
            <person name="Liu L."/>
            <person name="Cao L."/>
            <person name="Xu X."/>
            <person name="Xing Y."/>
            <person name="Hsiang T."/>
            <person name="Zhang Z."/>
            <person name="Xu J.R."/>
            <person name="Peng Y.L."/>
        </authorList>
    </citation>
    <scope>NUCLEOTIDE SEQUENCE [LARGE SCALE GENOMIC DNA]</scope>
    <source>
        <strain evidence="3">P131</strain>
    </source>
</reference>
<feature type="chain" id="PRO_5003977810" evidence="2">
    <location>
        <begin position="23"/>
        <end position="115"/>
    </location>
</feature>
<dbReference type="EMBL" id="JH795275">
    <property type="protein sequence ID" value="ELQ64234.1"/>
    <property type="molecule type" value="Genomic_DNA"/>
</dbReference>
<protein>
    <submittedName>
        <fullName evidence="3">Uncharacterized protein</fullName>
    </submittedName>
</protein>
<proteinExistence type="predicted"/>
<feature type="region of interest" description="Disordered" evidence="1">
    <location>
        <begin position="24"/>
        <end position="115"/>
    </location>
</feature>
<gene>
    <name evidence="3" type="ORF">OOW_P131scaffold00695g1</name>
</gene>
<name>L7J8Q1_PYRO1</name>
<accession>L7J8Q1</accession>
<keyword evidence="2" id="KW-0732">Signal</keyword>
<dbReference type="AlphaFoldDB" id="L7J8Q1"/>
<organism>
    <name type="scientific">Pyricularia oryzae (strain P131)</name>
    <name type="common">Rice blast fungus</name>
    <name type="synonym">Magnaporthe oryzae</name>
    <dbReference type="NCBI Taxonomy" id="1143193"/>
    <lineage>
        <taxon>Eukaryota</taxon>
        <taxon>Fungi</taxon>
        <taxon>Dikarya</taxon>
        <taxon>Ascomycota</taxon>
        <taxon>Pezizomycotina</taxon>
        <taxon>Sordariomycetes</taxon>
        <taxon>Sordariomycetidae</taxon>
        <taxon>Magnaporthales</taxon>
        <taxon>Pyriculariaceae</taxon>
        <taxon>Pyricularia</taxon>
    </lineage>
</organism>
<evidence type="ECO:0000256" key="1">
    <source>
        <dbReference type="SAM" id="MobiDB-lite"/>
    </source>
</evidence>
<sequence length="115" mass="13048">MHVFNFAALFTVLATFTATAAAADQGSNTFDQRYQGYPWRPANGPIREEKQENVGHRRGGAEYFTSGSPSIAAEDYSAKNAPSRFEQWKAQQKERAERKQDRGLNGIRRVENYYP</sequence>
<feature type="compositionally biased region" description="Basic and acidic residues" evidence="1">
    <location>
        <begin position="46"/>
        <end position="55"/>
    </location>
</feature>
<evidence type="ECO:0000256" key="2">
    <source>
        <dbReference type="SAM" id="SignalP"/>
    </source>
</evidence>